<dbReference type="InterPro" id="IPR050357">
    <property type="entry name" value="Arrestin_domain-protein"/>
</dbReference>
<organism evidence="3 4">
    <name type="scientific">Basidiobolus ranarum</name>
    <dbReference type="NCBI Taxonomy" id="34480"/>
    <lineage>
        <taxon>Eukaryota</taxon>
        <taxon>Fungi</taxon>
        <taxon>Fungi incertae sedis</taxon>
        <taxon>Zoopagomycota</taxon>
        <taxon>Entomophthoromycotina</taxon>
        <taxon>Basidiobolomycetes</taxon>
        <taxon>Basidiobolales</taxon>
        <taxon>Basidiobolaceae</taxon>
        <taxon>Basidiobolus</taxon>
    </lineage>
</organism>
<evidence type="ECO:0000313" key="3">
    <source>
        <dbReference type="EMBL" id="KAK9722471.1"/>
    </source>
</evidence>
<dbReference type="PANTHER" id="PTHR11188">
    <property type="entry name" value="ARRESTIN DOMAIN CONTAINING PROTEIN"/>
    <property type="match status" value="1"/>
</dbReference>
<dbReference type="EMBL" id="JASJQH010006949">
    <property type="protein sequence ID" value="KAK9722471.1"/>
    <property type="molecule type" value="Genomic_DNA"/>
</dbReference>
<dbReference type="Proteomes" id="UP001479436">
    <property type="component" value="Unassembled WGS sequence"/>
</dbReference>
<proteinExistence type="predicted"/>
<feature type="domain" description="Arrestin C-terminal-like" evidence="2">
    <location>
        <begin position="166"/>
        <end position="299"/>
    </location>
</feature>
<comment type="caution">
    <text evidence="3">The sequence shown here is derived from an EMBL/GenBank/DDBJ whole genome shotgun (WGS) entry which is preliminary data.</text>
</comment>
<dbReference type="Gene3D" id="2.60.40.640">
    <property type="match status" value="1"/>
</dbReference>
<name>A0ABR2W7F8_9FUNG</name>
<evidence type="ECO:0000256" key="1">
    <source>
        <dbReference type="SAM" id="MobiDB-lite"/>
    </source>
</evidence>
<dbReference type="SMART" id="SM01017">
    <property type="entry name" value="Arrestin_C"/>
    <property type="match status" value="1"/>
</dbReference>
<dbReference type="InterPro" id="IPR014752">
    <property type="entry name" value="Arrestin-like_C"/>
</dbReference>
<feature type="region of interest" description="Disordered" evidence="1">
    <location>
        <begin position="329"/>
        <end position="348"/>
    </location>
</feature>
<sequence length="348" mass="39597">MLHDLFLEIQTNQDRLVLKGNPEECVGTTLSGVVKLHPKVATKLKSLSIRLEVYGLVTGSAALKSGSLKLHDKHRFAHDEMVFFESKDAYTLPPKCHHYNFSFPIDGFWPETLHCHNISIKYKLIATAETTSLHTNRTTEKEIIVKRFPFANITEPLPPINVSDAWRDILEYDLYAARKVVGLGEELPLVLNFRPLVTDIHIQKVCYKLYEYVDSPIMKYGSHHLEEHAIELKSQSNDIDTPNEKVILLKMPTYPKIHHDCKNEFISIKHKLEVIINFSHGSCMKSIRLRFPMNITTDVTEHYFEALPLYEPQSCSKCTSCTPIGIDSSNGNGNPPPYTPNNVRSATI</sequence>
<dbReference type="InterPro" id="IPR011022">
    <property type="entry name" value="Arrestin_C-like"/>
</dbReference>
<evidence type="ECO:0000313" key="4">
    <source>
        <dbReference type="Proteomes" id="UP001479436"/>
    </source>
</evidence>
<evidence type="ECO:0000259" key="2">
    <source>
        <dbReference type="SMART" id="SM01017"/>
    </source>
</evidence>
<dbReference type="InterPro" id="IPR014756">
    <property type="entry name" value="Ig_E-set"/>
</dbReference>
<keyword evidence="4" id="KW-1185">Reference proteome</keyword>
<dbReference type="SUPFAM" id="SSF81296">
    <property type="entry name" value="E set domains"/>
    <property type="match status" value="1"/>
</dbReference>
<reference evidence="3 4" key="1">
    <citation type="submission" date="2023-04" db="EMBL/GenBank/DDBJ databases">
        <title>Genome of Basidiobolus ranarum AG-B5.</title>
        <authorList>
            <person name="Stajich J.E."/>
            <person name="Carter-House D."/>
            <person name="Gryganskyi A."/>
        </authorList>
    </citation>
    <scope>NUCLEOTIDE SEQUENCE [LARGE SCALE GENOMIC DNA]</scope>
    <source>
        <strain evidence="3 4">AG-B5</strain>
    </source>
</reference>
<gene>
    <name evidence="3" type="ORF">K7432_002660</name>
</gene>
<accession>A0ABR2W7F8</accession>
<protein>
    <recommendedName>
        <fullName evidence="2">Arrestin C-terminal-like domain-containing protein</fullName>
    </recommendedName>
</protein>
<dbReference type="PANTHER" id="PTHR11188:SF17">
    <property type="entry name" value="FI21816P1"/>
    <property type="match status" value="1"/>
</dbReference>
<dbReference type="Pfam" id="PF02752">
    <property type="entry name" value="Arrestin_C"/>
    <property type="match status" value="1"/>
</dbReference>